<evidence type="ECO:0000313" key="5">
    <source>
        <dbReference type="Proteomes" id="UP000002774"/>
    </source>
</evidence>
<keyword evidence="1" id="KW-0472">Membrane</keyword>
<reference evidence="4" key="1">
    <citation type="submission" date="2011-09" db="EMBL/GenBank/DDBJ databases">
        <title>The permanent draft genome of Mucilaginibacter paludis DSM 18603.</title>
        <authorList>
            <consortium name="US DOE Joint Genome Institute (JGI-PGF)"/>
            <person name="Lucas S."/>
            <person name="Han J."/>
            <person name="Lapidus A."/>
            <person name="Bruce D."/>
            <person name="Goodwin L."/>
            <person name="Pitluck S."/>
            <person name="Peters L."/>
            <person name="Kyrpides N."/>
            <person name="Mavromatis K."/>
            <person name="Ivanova N."/>
            <person name="Mikhailova N."/>
            <person name="Held B."/>
            <person name="Detter J.C."/>
            <person name="Tapia R."/>
            <person name="Han C."/>
            <person name="Land M."/>
            <person name="Hauser L."/>
            <person name="Markowitz V."/>
            <person name="Cheng J.-F."/>
            <person name="Hugenholtz P."/>
            <person name="Woyke T."/>
            <person name="Wu D."/>
            <person name="Tindall B."/>
            <person name="Brambilla E."/>
            <person name="Klenk H.-P."/>
            <person name="Eisen J.A."/>
        </authorList>
    </citation>
    <scope>NUCLEOTIDE SEQUENCE [LARGE SCALE GENOMIC DNA]</scope>
    <source>
        <strain evidence="4">DSM 18603</strain>
    </source>
</reference>
<dbReference type="InterPro" id="IPR006860">
    <property type="entry name" value="FecR"/>
</dbReference>
<keyword evidence="1" id="KW-1133">Transmembrane helix</keyword>
<protein>
    <submittedName>
        <fullName evidence="4">Anti-FecI sigma factor, FecR</fullName>
    </submittedName>
</protein>
<dbReference type="Pfam" id="PF04773">
    <property type="entry name" value="FecR"/>
    <property type="match status" value="1"/>
</dbReference>
<dbReference type="PIRSF" id="PIRSF018266">
    <property type="entry name" value="FecR"/>
    <property type="match status" value="1"/>
</dbReference>
<evidence type="ECO:0000259" key="3">
    <source>
        <dbReference type="Pfam" id="PF16344"/>
    </source>
</evidence>
<dbReference type="STRING" id="714943.Mucpa_0832"/>
<dbReference type="PANTHER" id="PTHR30273:SF2">
    <property type="entry name" value="PROTEIN FECR"/>
    <property type="match status" value="1"/>
</dbReference>
<gene>
    <name evidence="4" type="ORF">Mucpa_0832</name>
</gene>
<organism evidence="4 5">
    <name type="scientific">Mucilaginibacter paludis DSM 18603</name>
    <dbReference type="NCBI Taxonomy" id="714943"/>
    <lineage>
        <taxon>Bacteria</taxon>
        <taxon>Pseudomonadati</taxon>
        <taxon>Bacteroidota</taxon>
        <taxon>Sphingobacteriia</taxon>
        <taxon>Sphingobacteriales</taxon>
        <taxon>Sphingobacteriaceae</taxon>
        <taxon>Mucilaginibacter</taxon>
    </lineage>
</organism>
<feature type="transmembrane region" description="Helical" evidence="1">
    <location>
        <begin position="79"/>
        <end position="98"/>
    </location>
</feature>
<keyword evidence="1" id="KW-0812">Transmembrane</keyword>
<proteinExistence type="predicted"/>
<evidence type="ECO:0000256" key="1">
    <source>
        <dbReference type="SAM" id="Phobius"/>
    </source>
</evidence>
<dbReference type="eggNOG" id="COG3712">
    <property type="taxonomic scope" value="Bacteria"/>
</dbReference>
<dbReference type="Proteomes" id="UP000002774">
    <property type="component" value="Chromosome"/>
</dbReference>
<dbReference type="AlphaFoldDB" id="H1YA29"/>
<dbReference type="RefSeq" id="WP_008504636.1">
    <property type="nucleotide sequence ID" value="NZ_CM001403.1"/>
</dbReference>
<dbReference type="Gene3D" id="2.60.120.1440">
    <property type="match status" value="1"/>
</dbReference>
<dbReference type="OrthoDB" id="645173at2"/>
<accession>H1YA29</accession>
<evidence type="ECO:0000259" key="2">
    <source>
        <dbReference type="Pfam" id="PF04773"/>
    </source>
</evidence>
<sequence length="332" mass="36920">MNKVQLSELLDKYLDGTCSPEEAAAINHWYEQSQGEPEYTESLTADKRSLLKAKIFESIASQTNISSKTATISAMNGKWWLGIAAAALLLVAFKFFILNNTHQQTRPQSLSFSITNHSKNVLRQLLPDSSVVWLSPEASLSWPKKFAVKSRNVAMAGSCFFEVTKNPNRPFIITSEHIVTKVWGTSFRVLDGKDIKNAKVTVVSGKVSVSKKGEAVQAKLTAGEVLLYPKEEAVLTDNDTQLITNRQANLSDLKLYDHIDLSFEKAKLTEIVAVLNRKFDTNIKISNKELDNSVMTADLTNLNLPEVLEVLKAAMKLNYEISGDLIILKQTN</sequence>
<evidence type="ECO:0000313" key="4">
    <source>
        <dbReference type="EMBL" id="EHQ25013.1"/>
    </source>
</evidence>
<dbReference type="InterPro" id="IPR032508">
    <property type="entry name" value="FecR_C"/>
</dbReference>
<dbReference type="InterPro" id="IPR012373">
    <property type="entry name" value="Ferrdict_sens_TM"/>
</dbReference>
<name>H1YA29_9SPHI</name>
<feature type="domain" description="FecR protein" evidence="2">
    <location>
        <begin position="124"/>
        <end position="207"/>
    </location>
</feature>
<dbReference type="Pfam" id="PF16344">
    <property type="entry name" value="FecR_C"/>
    <property type="match status" value="1"/>
</dbReference>
<dbReference type="GO" id="GO:0016989">
    <property type="term" value="F:sigma factor antagonist activity"/>
    <property type="evidence" value="ECO:0007669"/>
    <property type="project" value="TreeGrafter"/>
</dbReference>
<keyword evidence="5" id="KW-1185">Reference proteome</keyword>
<dbReference type="EMBL" id="CM001403">
    <property type="protein sequence ID" value="EHQ25013.1"/>
    <property type="molecule type" value="Genomic_DNA"/>
</dbReference>
<dbReference type="Gene3D" id="3.55.50.30">
    <property type="match status" value="1"/>
</dbReference>
<dbReference type="HOGENOM" id="CLU_050192_2_2_10"/>
<dbReference type="PANTHER" id="PTHR30273">
    <property type="entry name" value="PERIPLASMIC SIGNAL SENSOR AND SIGMA FACTOR ACTIVATOR FECR-RELATED"/>
    <property type="match status" value="1"/>
</dbReference>
<feature type="domain" description="Protein FecR C-terminal" evidence="3">
    <location>
        <begin position="261"/>
        <end position="327"/>
    </location>
</feature>